<dbReference type="Proteomes" id="UP001236415">
    <property type="component" value="Chromosome"/>
</dbReference>
<dbReference type="Gene3D" id="3.30.540.10">
    <property type="entry name" value="Fructose-1,6-Bisphosphatase, subunit A, domain 1"/>
    <property type="match status" value="1"/>
</dbReference>
<dbReference type="PANTHER" id="PTHR20854">
    <property type="entry name" value="INOSITOL MONOPHOSPHATASE"/>
    <property type="match status" value="1"/>
</dbReference>
<dbReference type="Pfam" id="PF00459">
    <property type="entry name" value="Inositol_P"/>
    <property type="match status" value="1"/>
</dbReference>
<dbReference type="Gene3D" id="3.40.190.80">
    <property type="match status" value="1"/>
</dbReference>
<dbReference type="EMBL" id="CP127162">
    <property type="protein sequence ID" value="WIV21218.1"/>
    <property type="molecule type" value="Genomic_DNA"/>
</dbReference>
<sequence>MDYKIIQSAKELSERVIRQAGLISKEKFDHFVELRSKDEFGDVVTEVDYITEEIIIKQIVAEFPKHQIHSEEAGIIGSESDWLWLIDPLDGTNNFAIGLPIFTTSITLMYKREPVLGVVYEPLTDRLFVSVIGKGTTCNNRPIQMSAISNIFKGNIGWIQGHKVQNESKAVHLRQFIDVRFKRMMRLWAPTLQWCMLAKGDIDGIVLYNSEGDDLYSGILMVKEAGGIVVDFDGNPFVGMNEEPYIIACHPDHKQELLRIVRDGLNSFEKGTDIVIG</sequence>
<reference evidence="1 2" key="1">
    <citation type="submission" date="2023-06" db="EMBL/GenBank/DDBJ databases">
        <title>Paenibacillus polygonum sp. nov., an endophytic bacterium, isolated from Polygonum lapathifolium L. in Nanji Wetland National Nature Reserve, South of Poyang Lake, Jiangxi Province, China.</title>
        <authorList>
            <person name="Yu Z."/>
        </authorList>
    </citation>
    <scope>NUCLEOTIDE SEQUENCE [LARGE SCALE GENOMIC DNA]</scope>
    <source>
        <strain evidence="1 2">C31</strain>
    </source>
</reference>
<dbReference type="SUPFAM" id="SSF56655">
    <property type="entry name" value="Carbohydrate phosphatase"/>
    <property type="match status" value="1"/>
</dbReference>
<dbReference type="PRINTS" id="PR00377">
    <property type="entry name" value="IMPHPHTASES"/>
</dbReference>
<protein>
    <submittedName>
        <fullName evidence="1">Inositol monophosphatase</fullName>
    </submittedName>
</protein>
<gene>
    <name evidence="1" type="ORF">QPK24_11330</name>
</gene>
<proteinExistence type="predicted"/>
<dbReference type="RefSeq" id="WP_285748774.1">
    <property type="nucleotide sequence ID" value="NZ_CP127162.1"/>
</dbReference>
<evidence type="ECO:0000313" key="2">
    <source>
        <dbReference type="Proteomes" id="UP001236415"/>
    </source>
</evidence>
<dbReference type="PANTHER" id="PTHR20854:SF4">
    <property type="entry name" value="INOSITOL-1-MONOPHOSPHATASE-RELATED"/>
    <property type="match status" value="1"/>
</dbReference>
<name>A0ABY8XAS0_9BACL</name>
<keyword evidence="2" id="KW-1185">Reference proteome</keyword>
<dbReference type="InterPro" id="IPR000760">
    <property type="entry name" value="Inositol_monophosphatase-like"/>
</dbReference>
<evidence type="ECO:0000313" key="1">
    <source>
        <dbReference type="EMBL" id="WIV21218.1"/>
    </source>
</evidence>
<organism evidence="1 2">
    <name type="scientific">Paenibacillus polygoni</name>
    <dbReference type="NCBI Taxonomy" id="3050112"/>
    <lineage>
        <taxon>Bacteria</taxon>
        <taxon>Bacillati</taxon>
        <taxon>Bacillota</taxon>
        <taxon>Bacilli</taxon>
        <taxon>Bacillales</taxon>
        <taxon>Paenibacillaceae</taxon>
        <taxon>Paenibacillus</taxon>
    </lineage>
</organism>
<accession>A0ABY8XAS0</accession>